<organism evidence="1 2">
    <name type="scientific">Parasitella parasitica</name>
    <dbReference type="NCBI Taxonomy" id="35722"/>
    <lineage>
        <taxon>Eukaryota</taxon>
        <taxon>Fungi</taxon>
        <taxon>Fungi incertae sedis</taxon>
        <taxon>Mucoromycota</taxon>
        <taxon>Mucoromycotina</taxon>
        <taxon>Mucoromycetes</taxon>
        <taxon>Mucorales</taxon>
        <taxon>Mucorineae</taxon>
        <taxon>Mucoraceae</taxon>
        <taxon>Parasitella</taxon>
    </lineage>
</organism>
<accession>A0A0B7NWM4</accession>
<dbReference type="AlphaFoldDB" id="A0A0B7NWM4"/>
<dbReference type="EMBL" id="LN734204">
    <property type="protein sequence ID" value="CEP20025.1"/>
    <property type="molecule type" value="Genomic_DNA"/>
</dbReference>
<keyword evidence="2" id="KW-1185">Reference proteome</keyword>
<dbReference type="Proteomes" id="UP000054107">
    <property type="component" value="Unassembled WGS sequence"/>
</dbReference>
<sequence>MGLNNWDAQDLFSDEKKMTLIIKPTAPPPRQLTTNQLLIEQFFTIIFPSENTQRRWSLDQVRELFRKHFVGSIKVTHAARLSEINSNTALGYIRQAKNGLNKQPEEETSAELVLKGNLMLGEEHNNFLGWFFDEHEGATLKDGHGVLRQNYKLLISESGLRRHLLKKCALTCKVFEYGELHGVYLNGQQIHVGTINFLFFERQQFGWP</sequence>
<name>A0A0B7NWM4_9FUNG</name>
<evidence type="ECO:0000313" key="2">
    <source>
        <dbReference type="Proteomes" id="UP000054107"/>
    </source>
</evidence>
<protein>
    <submittedName>
        <fullName evidence="1">Uncharacterized protein</fullName>
    </submittedName>
</protein>
<dbReference type="STRING" id="35722.A0A0B7NWM4"/>
<proteinExistence type="predicted"/>
<evidence type="ECO:0000313" key="1">
    <source>
        <dbReference type="EMBL" id="CEP20025.1"/>
    </source>
</evidence>
<gene>
    <name evidence="1" type="primary">PARPA_14346.1 scaffold 50072</name>
</gene>
<reference evidence="1 2" key="1">
    <citation type="submission" date="2014-09" db="EMBL/GenBank/DDBJ databases">
        <authorList>
            <person name="Ellenberger Sabrina"/>
        </authorList>
    </citation>
    <scope>NUCLEOTIDE SEQUENCE [LARGE SCALE GENOMIC DNA]</scope>
    <source>
        <strain evidence="1 2">CBS 412.66</strain>
    </source>
</reference>